<name>C9Y9G2_CURXX</name>
<proteinExistence type="predicted"/>
<evidence type="ECO:0000313" key="1">
    <source>
        <dbReference type="EMBL" id="CBA28528.1"/>
    </source>
</evidence>
<organism evidence="1">
    <name type="scientific">Curvibacter symbiont subsp. Hydra magnipapillata</name>
    <dbReference type="NCBI Taxonomy" id="667019"/>
    <lineage>
        <taxon>Bacteria</taxon>
        <taxon>Pseudomonadati</taxon>
        <taxon>Pseudomonadota</taxon>
        <taxon>Betaproteobacteria</taxon>
        <taxon>Burkholderiales</taxon>
        <taxon>Comamonadaceae</taxon>
        <taxon>Curvibacter</taxon>
    </lineage>
</organism>
<gene>
    <name evidence="1" type="ORF">Csp_A07630</name>
</gene>
<protein>
    <recommendedName>
        <fullName evidence="2">STAS/SEC14 domain-containing protein</fullName>
    </recommendedName>
</protein>
<dbReference type="AlphaFoldDB" id="C9Y9G2"/>
<reference evidence="1" key="1">
    <citation type="journal article" date="2010" name="Nature">
        <title>The dynamic genome of Hydra.</title>
        <authorList>
            <person name="Chapman J.A."/>
            <person name="Kirkness E.F."/>
            <person name="Simakov O."/>
            <person name="Hampson S.E."/>
            <person name="Mitros T."/>
            <person name="Weinmaier T."/>
            <person name="Rattei T."/>
            <person name="Balasubramanian P.G."/>
            <person name="Borman J."/>
            <person name="Busam D."/>
            <person name="Disbennett K."/>
            <person name="Pfannkoch C."/>
            <person name="Sumin N."/>
            <person name="Sutton G."/>
            <person name="Viswanathan L."/>
            <person name="Walenz B."/>
            <person name="Goodstein D.M."/>
            <person name="Hellsten U."/>
            <person name="Kawashima T."/>
            <person name="Prochnik S.E."/>
            <person name="Putnam N.H."/>
            <person name="Shu S."/>
            <person name="Blumberg B."/>
            <person name="Dana C.E."/>
            <person name="Gee L."/>
            <person name="Kibler D.F."/>
            <person name="Law L."/>
            <person name="Lindgens D."/>
            <person name="Martinez D.E."/>
            <person name="Peng J."/>
            <person name="Wigge P.A."/>
            <person name="Bertulat B."/>
            <person name="Guder C."/>
            <person name="Nakamura Y."/>
            <person name="Ozbek S."/>
            <person name="Watanabe H."/>
            <person name="Khalturin K."/>
            <person name="Hemmrich G."/>
            <person name="Franke A."/>
            <person name="Augustin R."/>
            <person name="Fraune S."/>
            <person name="Hayakawa E."/>
            <person name="Hayakawa S."/>
            <person name="Hirose M."/>
            <person name="Hwang J."/>
            <person name="Ikeo K."/>
            <person name="Nishimiya-Fujisawa C."/>
            <person name="Ogura A."/>
            <person name="Takahashi T."/>
            <person name="Steinmetz P.R."/>
            <person name="Zhang X."/>
            <person name="Aufschnaiter R."/>
            <person name="Eder M.K."/>
            <person name="Gorny A.K."/>
            <person name="Salvenmoser W."/>
            <person name="Heimberg A.M."/>
            <person name="Wheeler B.M."/>
            <person name="Peterson K.J."/>
            <person name="Boettger A."/>
            <person name="Tischler P."/>
            <person name="Wolf A."/>
            <person name="Gojobori T."/>
            <person name="Remington K.A."/>
            <person name="Strausberg R.L."/>
            <person name="Venter J."/>
            <person name="Technau U."/>
            <person name="Hobmayer B."/>
            <person name="Bosch T.C."/>
            <person name="Holstein T.W."/>
            <person name="Fujisawa T."/>
            <person name="Bode H.R."/>
            <person name="David C.N."/>
            <person name="Rokhsar D.S."/>
            <person name="Steele R.E."/>
        </authorList>
    </citation>
    <scope>NUCLEOTIDE SEQUENCE</scope>
</reference>
<evidence type="ECO:0008006" key="2">
    <source>
        <dbReference type="Google" id="ProtNLM"/>
    </source>
</evidence>
<accession>C9Y9G2</accession>
<sequence>MPDSTPIYSDQFGPRKFKPHGRVTYEYSGKMLWANAIGPFNQELMAAVLEMARIAFPVMTAQGPWVHICTFHESALCSPEVLTDLGSALSEMAIGGVAPLAMAFVLPAAVEGSALMGPLYAKVFQGTGVPFAHFADRDAACAWVEAVFGAWQSPTDTRP</sequence>
<dbReference type="EMBL" id="FN543104">
    <property type="protein sequence ID" value="CBA28528.1"/>
    <property type="molecule type" value="Genomic_DNA"/>
</dbReference>